<dbReference type="SUPFAM" id="SSF53218">
    <property type="entry name" value="Molybdenum cofactor biosynthesis proteins"/>
    <property type="match status" value="1"/>
</dbReference>
<dbReference type="InterPro" id="IPR001453">
    <property type="entry name" value="MoaB/Mog_dom"/>
</dbReference>
<dbReference type="Pfam" id="PF03453">
    <property type="entry name" value="MoeA_N"/>
    <property type="match status" value="1"/>
</dbReference>
<dbReference type="InterPro" id="IPR008284">
    <property type="entry name" value="MoCF_biosynth_CS"/>
</dbReference>
<dbReference type="CDD" id="cd00886">
    <property type="entry name" value="MogA_MoaB"/>
    <property type="match status" value="1"/>
</dbReference>
<evidence type="ECO:0000256" key="12">
    <source>
        <dbReference type="ARBA" id="ARBA00023268"/>
    </source>
</evidence>
<feature type="region of interest" description="Disordered" evidence="13">
    <location>
        <begin position="186"/>
        <end position="255"/>
    </location>
</feature>
<dbReference type="EMBL" id="PZQS01000008">
    <property type="protein sequence ID" value="PVD26116.1"/>
    <property type="molecule type" value="Genomic_DNA"/>
</dbReference>
<keyword evidence="8" id="KW-0547">Nucleotide-binding</keyword>
<comment type="similarity">
    <text evidence="4">In the C-terminal section; belongs to the MoeA family.</text>
</comment>
<evidence type="ECO:0000256" key="6">
    <source>
        <dbReference type="ARBA" id="ARBA00022679"/>
    </source>
</evidence>
<dbReference type="AlphaFoldDB" id="A0A2T7NY81"/>
<evidence type="ECO:0000256" key="2">
    <source>
        <dbReference type="ARBA" id="ARBA00005046"/>
    </source>
</evidence>
<comment type="cofactor">
    <cofactor evidence="1">
        <name>Mg(2+)</name>
        <dbReference type="ChEBI" id="CHEBI:18420"/>
    </cofactor>
</comment>
<feature type="compositionally biased region" description="Basic residues" evidence="13">
    <location>
        <begin position="194"/>
        <end position="211"/>
    </location>
</feature>
<evidence type="ECO:0000256" key="8">
    <source>
        <dbReference type="ARBA" id="ARBA00022741"/>
    </source>
</evidence>
<dbReference type="Pfam" id="PF00994">
    <property type="entry name" value="MoCF_biosynth"/>
    <property type="match status" value="1"/>
</dbReference>
<dbReference type="UniPathway" id="UPA00344"/>
<evidence type="ECO:0000256" key="3">
    <source>
        <dbReference type="ARBA" id="ARBA00007589"/>
    </source>
</evidence>
<dbReference type="InterPro" id="IPR051920">
    <property type="entry name" value="MPT_Adenylyltrnsfr/MoaC-Rel"/>
</dbReference>
<feature type="domain" description="MoaB/Mog" evidence="14">
    <location>
        <begin position="21"/>
        <end position="168"/>
    </location>
</feature>
<comment type="pathway">
    <text evidence="2">Cofactor biosynthesis; molybdopterin biosynthesis.</text>
</comment>
<feature type="compositionally biased region" description="Basic and acidic residues" evidence="13">
    <location>
        <begin position="383"/>
        <end position="394"/>
    </location>
</feature>
<dbReference type="GO" id="GO:0006777">
    <property type="term" value="P:Mo-molybdopterin cofactor biosynthetic process"/>
    <property type="evidence" value="ECO:0007669"/>
    <property type="project" value="UniProtKB-KW"/>
</dbReference>
<reference evidence="15 16" key="1">
    <citation type="submission" date="2018-04" db="EMBL/GenBank/DDBJ databases">
        <title>The genome of golden apple snail Pomacea canaliculata provides insight into stress tolerance and invasive adaptation.</title>
        <authorList>
            <person name="Liu C."/>
            <person name="Liu B."/>
            <person name="Ren Y."/>
            <person name="Zhang Y."/>
            <person name="Wang H."/>
            <person name="Li S."/>
            <person name="Jiang F."/>
            <person name="Yin L."/>
            <person name="Zhang G."/>
            <person name="Qian W."/>
            <person name="Fan W."/>
        </authorList>
    </citation>
    <scope>NUCLEOTIDE SEQUENCE [LARGE SCALE GENOMIC DNA]</scope>
    <source>
        <strain evidence="15">SZHN2017</strain>
        <tissue evidence="15">Muscle</tissue>
    </source>
</reference>
<evidence type="ECO:0000256" key="13">
    <source>
        <dbReference type="SAM" id="MobiDB-lite"/>
    </source>
</evidence>
<evidence type="ECO:0000256" key="1">
    <source>
        <dbReference type="ARBA" id="ARBA00001946"/>
    </source>
</evidence>
<dbReference type="NCBIfam" id="TIGR00177">
    <property type="entry name" value="molyb_syn"/>
    <property type="match status" value="1"/>
</dbReference>
<evidence type="ECO:0000313" key="16">
    <source>
        <dbReference type="Proteomes" id="UP000245119"/>
    </source>
</evidence>
<dbReference type="SUPFAM" id="SSF63882">
    <property type="entry name" value="MoeA N-terminal region -like"/>
    <property type="match status" value="1"/>
</dbReference>
<dbReference type="STRING" id="400727.A0A2T7NY81"/>
<evidence type="ECO:0000256" key="4">
    <source>
        <dbReference type="ARBA" id="ARBA00008339"/>
    </source>
</evidence>
<comment type="similarity">
    <text evidence="3">In the N-terminal section; belongs to the MoaB/Mog family.</text>
</comment>
<dbReference type="PROSITE" id="PS01078">
    <property type="entry name" value="MOCF_BIOSYNTHESIS_1"/>
    <property type="match status" value="1"/>
</dbReference>
<evidence type="ECO:0000313" key="15">
    <source>
        <dbReference type="EMBL" id="PVD26116.1"/>
    </source>
</evidence>
<keyword evidence="6" id="KW-0808">Transferase</keyword>
<dbReference type="Gene3D" id="2.170.190.11">
    <property type="entry name" value="Molybdopterin biosynthesis moea protein, domain 3"/>
    <property type="match status" value="1"/>
</dbReference>
<gene>
    <name evidence="15" type="ORF">C0Q70_13784</name>
</gene>
<dbReference type="PANTHER" id="PTHR43764:SF1">
    <property type="entry name" value="MOLYBDOPTERIN MOLYBDOTRANSFERASE"/>
    <property type="match status" value="1"/>
</dbReference>
<evidence type="ECO:0000256" key="5">
    <source>
        <dbReference type="ARBA" id="ARBA00022505"/>
    </source>
</evidence>
<dbReference type="Proteomes" id="UP000245119">
    <property type="component" value="Linkage Group LG8"/>
</dbReference>
<keyword evidence="9" id="KW-0067">ATP-binding</keyword>
<comment type="caution">
    <text evidence="15">The sequence shown here is derived from an EMBL/GenBank/DDBJ whole genome shotgun (WGS) entry which is preliminary data.</text>
</comment>
<feature type="region of interest" description="Disordered" evidence="13">
    <location>
        <begin position="373"/>
        <end position="394"/>
    </location>
</feature>
<evidence type="ECO:0000259" key="14">
    <source>
        <dbReference type="SMART" id="SM00852"/>
    </source>
</evidence>
<dbReference type="GO" id="GO:0016740">
    <property type="term" value="F:transferase activity"/>
    <property type="evidence" value="ECO:0007669"/>
    <property type="project" value="UniProtKB-KW"/>
</dbReference>
<dbReference type="OrthoDB" id="4349954at2759"/>
<keyword evidence="5" id="KW-0500">Molybdenum</keyword>
<evidence type="ECO:0000256" key="9">
    <source>
        <dbReference type="ARBA" id="ARBA00022840"/>
    </source>
</evidence>
<dbReference type="InterPro" id="IPR036135">
    <property type="entry name" value="MoeA_linker/N_sf"/>
</dbReference>
<keyword evidence="16" id="KW-1185">Reference proteome</keyword>
<dbReference type="Gene3D" id="3.40.980.10">
    <property type="entry name" value="MoaB/Mog-like domain"/>
    <property type="match status" value="1"/>
</dbReference>
<name>A0A2T7NY81_POMCA</name>
<sequence>MATSPHQETVPKSGAHLIRTGILTVSDSCFQGLATDHSGENIKRLLESGELFTTQVTVKDIVPDDFQEIKNKLCVWSDNLKLDVILTTGGTGFSHRDVTPEATKSVLEREAIGMVVAMLTSSLGITPLAMLSRPCCGTRGHTLIINLPGSAKGSEECLRVVSKAIHHAVDLLRGFHGSIQKVHQALQEQQVVHQHSHEHKHHHHLLPRRHAQQGSQGPYPPEGQVKGGNHHHGHLQEHSHSNHSEVSTRDVAKRARESPYPMVTVDQAVAMVLGVTPVLEAITVTIADALGLYLAEDVYAKDPLPPFPASIKDGYAVVAADGAGLRKVIGESSAGDVPGRRVMSGGCVRINTGAAVPPGADAVVQVEDTRLEKEEELTGEEAGDQHPYHPDTRPGHQTRWFGYCGWGTRPPQRTTFRSCRVGTAGNSWRDVSIVLPETSRGCHVHRQRGKTSKAFAR</sequence>
<organism evidence="15 16">
    <name type="scientific">Pomacea canaliculata</name>
    <name type="common">Golden apple snail</name>
    <dbReference type="NCBI Taxonomy" id="400727"/>
    <lineage>
        <taxon>Eukaryota</taxon>
        <taxon>Metazoa</taxon>
        <taxon>Spiralia</taxon>
        <taxon>Lophotrochozoa</taxon>
        <taxon>Mollusca</taxon>
        <taxon>Gastropoda</taxon>
        <taxon>Caenogastropoda</taxon>
        <taxon>Architaenioglossa</taxon>
        <taxon>Ampullarioidea</taxon>
        <taxon>Ampullariidae</taxon>
        <taxon>Pomacea</taxon>
    </lineage>
</organism>
<dbReference type="InterPro" id="IPR036425">
    <property type="entry name" value="MoaB/Mog-like_dom_sf"/>
</dbReference>
<feature type="compositionally biased region" description="Basic and acidic residues" evidence="13">
    <location>
        <begin position="234"/>
        <end position="255"/>
    </location>
</feature>
<dbReference type="SMART" id="SM00852">
    <property type="entry name" value="MoCF_biosynth"/>
    <property type="match status" value="1"/>
</dbReference>
<accession>A0A2T7NY81</accession>
<keyword evidence="7" id="KW-0479">Metal-binding</keyword>
<dbReference type="GO" id="GO:0005524">
    <property type="term" value="F:ATP binding"/>
    <property type="evidence" value="ECO:0007669"/>
    <property type="project" value="UniProtKB-KW"/>
</dbReference>
<keyword evidence="10" id="KW-0460">Magnesium</keyword>
<proteinExistence type="inferred from homology"/>
<evidence type="ECO:0000256" key="10">
    <source>
        <dbReference type="ARBA" id="ARBA00022842"/>
    </source>
</evidence>
<dbReference type="FunFam" id="3.40.980.10:FF:000002">
    <property type="entry name" value="Molybdopterin molybdenumtransferase"/>
    <property type="match status" value="1"/>
</dbReference>
<evidence type="ECO:0000256" key="11">
    <source>
        <dbReference type="ARBA" id="ARBA00023150"/>
    </source>
</evidence>
<dbReference type="GO" id="GO:0046872">
    <property type="term" value="F:metal ion binding"/>
    <property type="evidence" value="ECO:0007669"/>
    <property type="project" value="UniProtKB-KW"/>
</dbReference>
<dbReference type="InterPro" id="IPR005110">
    <property type="entry name" value="MoeA_linker/N"/>
</dbReference>
<keyword evidence="11" id="KW-0501">Molybdenum cofactor biosynthesis</keyword>
<dbReference type="PANTHER" id="PTHR43764">
    <property type="entry name" value="MOLYBDENUM COFACTOR BIOSYNTHESIS"/>
    <property type="match status" value="1"/>
</dbReference>
<keyword evidence="12" id="KW-0511">Multifunctional enzyme</keyword>
<dbReference type="FunFam" id="2.170.190.11:FF:000001">
    <property type="entry name" value="Molybdopterin molybdenumtransferase"/>
    <property type="match status" value="1"/>
</dbReference>
<evidence type="ECO:0000256" key="7">
    <source>
        <dbReference type="ARBA" id="ARBA00022723"/>
    </source>
</evidence>
<protein>
    <recommendedName>
        <fullName evidence="14">MoaB/Mog domain-containing protein</fullName>
    </recommendedName>
</protein>